<dbReference type="PROSITE" id="PS51007">
    <property type="entry name" value="CYTC"/>
    <property type="match status" value="1"/>
</dbReference>
<feature type="signal peptide" evidence="5">
    <location>
        <begin position="1"/>
        <end position="20"/>
    </location>
</feature>
<dbReference type="RefSeq" id="WP_153583760.1">
    <property type="nucleotide sequence ID" value="NZ_WJBU01000003.1"/>
</dbReference>
<keyword evidence="5" id="KW-0732">Signal</keyword>
<evidence type="ECO:0000313" key="7">
    <source>
        <dbReference type="EMBL" id="MRD46412.1"/>
    </source>
</evidence>
<accession>A0A844AZD1</accession>
<evidence type="ECO:0000259" key="6">
    <source>
        <dbReference type="PROSITE" id="PS51007"/>
    </source>
</evidence>
<keyword evidence="8" id="KW-1185">Reference proteome</keyword>
<keyword evidence="3 4" id="KW-0408">Iron</keyword>
<keyword evidence="1 4" id="KW-0349">Heme</keyword>
<dbReference type="GO" id="GO:0046872">
    <property type="term" value="F:metal ion binding"/>
    <property type="evidence" value="ECO:0007669"/>
    <property type="project" value="UniProtKB-KW"/>
</dbReference>
<protein>
    <submittedName>
        <fullName evidence="7">Sulfur oxidation c-type cytochrome SoxX</fullName>
    </submittedName>
</protein>
<name>A0A844AZD1_9BURK</name>
<dbReference type="SUPFAM" id="SSF46626">
    <property type="entry name" value="Cytochrome c"/>
    <property type="match status" value="1"/>
</dbReference>
<dbReference type="Gene3D" id="1.10.760.10">
    <property type="entry name" value="Cytochrome c-like domain"/>
    <property type="match status" value="1"/>
</dbReference>
<dbReference type="GO" id="GO:0020037">
    <property type="term" value="F:heme binding"/>
    <property type="evidence" value="ECO:0007669"/>
    <property type="project" value="InterPro"/>
</dbReference>
<organism evidence="7 8">
    <name type="scientific">Caenimonas koreensis DSM 17982</name>
    <dbReference type="NCBI Taxonomy" id="1121255"/>
    <lineage>
        <taxon>Bacteria</taxon>
        <taxon>Pseudomonadati</taxon>
        <taxon>Pseudomonadota</taxon>
        <taxon>Betaproteobacteria</taxon>
        <taxon>Burkholderiales</taxon>
        <taxon>Comamonadaceae</taxon>
        <taxon>Caenimonas</taxon>
    </lineage>
</organism>
<dbReference type="PROSITE" id="PS51257">
    <property type="entry name" value="PROKAR_LIPOPROTEIN"/>
    <property type="match status" value="1"/>
</dbReference>
<dbReference type="InterPro" id="IPR009056">
    <property type="entry name" value="Cyt_c-like_dom"/>
</dbReference>
<evidence type="ECO:0000313" key="8">
    <source>
        <dbReference type="Proteomes" id="UP000487350"/>
    </source>
</evidence>
<dbReference type="AlphaFoldDB" id="A0A844AZD1"/>
<keyword evidence="2 4" id="KW-0479">Metal-binding</keyword>
<evidence type="ECO:0000256" key="4">
    <source>
        <dbReference type="PROSITE-ProRule" id="PRU00433"/>
    </source>
</evidence>
<dbReference type="OrthoDB" id="8562939at2"/>
<dbReference type="Proteomes" id="UP000487350">
    <property type="component" value="Unassembled WGS sequence"/>
</dbReference>
<feature type="domain" description="Cytochrome c" evidence="6">
    <location>
        <begin position="95"/>
        <end position="211"/>
    </location>
</feature>
<dbReference type="NCBIfam" id="TIGR04485">
    <property type="entry name" value="thiosulf_SoxX"/>
    <property type="match status" value="1"/>
</dbReference>
<gene>
    <name evidence="7" type="primary">soxX</name>
    <name evidence="7" type="ORF">GHT07_03940</name>
</gene>
<dbReference type="EMBL" id="WJBU01000003">
    <property type="protein sequence ID" value="MRD46412.1"/>
    <property type="molecule type" value="Genomic_DNA"/>
</dbReference>
<reference evidence="7 8" key="1">
    <citation type="submission" date="2019-11" db="EMBL/GenBank/DDBJ databases">
        <title>Caenimonas koreensis gen. nov., sp. nov., isolated from activated sludge.</title>
        <authorList>
            <person name="Seung H.R."/>
        </authorList>
    </citation>
    <scope>NUCLEOTIDE SEQUENCE [LARGE SCALE GENOMIC DNA]</scope>
    <source>
        <strain evidence="7 8">EMB320</strain>
    </source>
</reference>
<evidence type="ECO:0000256" key="5">
    <source>
        <dbReference type="SAM" id="SignalP"/>
    </source>
</evidence>
<evidence type="ECO:0000256" key="2">
    <source>
        <dbReference type="ARBA" id="ARBA00022723"/>
    </source>
</evidence>
<sequence>MQRKHTLILTGALLATGLIAGCASLPSPAELDAQAAVMIKSSFRDQGIAKVDRLNQDLGQAACSSDKPPADDMARRVEAEAMATIRPPADGKYLGDWREGEKLAQNGRGMTWTDASAAPAANGAQCYNCHQIGKEEISFGTIGPSLYNYGKLRGVKDVADPASAPIVQYTWGKLWNSKAYSACSNMPRFGHAKLLDEQQLKHLMALLLDPKSPVNQ</sequence>
<dbReference type="InterPro" id="IPR030999">
    <property type="entry name" value="Thiosulf_SoxX"/>
</dbReference>
<proteinExistence type="predicted"/>
<dbReference type="GO" id="GO:0009055">
    <property type="term" value="F:electron transfer activity"/>
    <property type="evidence" value="ECO:0007669"/>
    <property type="project" value="InterPro"/>
</dbReference>
<feature type="chain" id="PRO_5032528291" evidence="5">
    <location>
        <begin position="21"/>
        <end position="216"/>
    </location>
</feature>
<evidence type="ECO:0000256" key="1">
    <source>
        <dbReference type="ARBA" id="ARBA00022617"/>
    </source>
</evidence>
<comment type="caution">
    <text evidence="7">The sequence shown here is derived from an EMBL/GenBank/DDBJ whole genome shotgun (WGS) entry which is preliminary data.</text>
</comment>
<evidence type="ECO:0000256" key="3">
    <source>
        <dbReference type="ARBA" id="ARBA00023004"/>
    </source>
</evidence>
<dbReference type="InterPro" id="IPR036909">
    <property type="entry name" value="Cyt_c-like_dom_sf"/>
</dbReference>